<dbReference type="Proteomes" id="UP000248188">
    <property type="component" value="Unassembled WGS sequence"/>
</dbReference>
<name>A0A9Q6NA57_9PSED</name>
<gene>
    <name evidence="1" type="ORF">DMX08_00070</name>
</gene>
<dbReference type="AlphaFoldDB" id="A0A9Q6NA57"/>
<organism evidence="1 2">
    <name type="scientific">Pseudomonas protegens</name>
    <dbReference type="NCBI Taxonomy" id="380021"/>
    <lineage>
        <taxon>Bacteria</taxon>
        <taxon>Pseudomonadati</taxon>
        <taxon>Pseudomonadota</taxon>
        <taxon>Gammaproteobacteria</taxon>
        <taxon>Pseudomonadales</taxon>
        <taxon>Pseudomonadaceae</taxon>
        <taxon>Pseudomonas</taxon>
    </lineage>
</organism>
<proteinExistence type="predicted"/>
<reference evidence="1 2" key="1">
    <citation type="submission" date="2018-06" db="EMBL/GenBank/DDBJ databases">
        <title>Pseudomonas diversity within urban Lake Michigan freshwaters.</title>
        <authorList>
            <person name="Batrich M."/>
            <person name="Hatzopoulos T."/>
            <person name="Putonti C."/>
        </authorList>
    </citation>
    <scope>NUCLEOTIDE SEQUENCE [LARGE SCALE GENOMIC DNA]</scope>
    <source>
        <strain evidence="1 2">MB-090624</strain>
    </source>
</reference>
<comment type="caution">
    <text evidence="1">The sequence shown here is derived from an EMBL/GenBank/DDBJ whole genome shotgun (WGS) entry which is preliminary data.</text>
</comment>
<evidence type="ECO:0000313" key="1">
    <source>
        <dbReference type="EMBL" id="PYC43552.1"/>
    </source>
</evidence>
<sequence length="60" mass="6675">MHELELHLVVGEDWVGKRLRAMQIADQQDNKDRRCAGEAVSTGALGRAFRWQASSYGAGM</sequence>
<evidence type="ECO:0000313" key="2">
    <source>
        <dbReference type="Proteomes" id="UP000248188"/>
    </source>
</evidence>
<accession>A0A9Q6NA57</accession>
<dbReference type="EMBL" id="QJRN01000001">
    <property type="protein sequence ID" value="PYC43552.1"/>
    <property type="molecule type" value="Genomic_DNA"/>
</dbReference>
<protein>
    <submittedName>
        <fullName evidence="1">Uncharacterized protein</fullName>
    </submittedName>
</protein>